<feature type="domain" description="Protein kinase" evidence="6">
    <location>
        <begin position="50"/>
        <end position="338"/>
    </location>
</feature>
<feature type="compositionally biased region" description="Polar residues" evidence="5">
    <location>
        <begin position="419"/>
        <end position="454"/>
    </location>
</feature>
<keyword evidence="3 4" id="KW-0067">ATP-binding</keyword>
<dbReference type="PANTHER" id="PTHR11909">
    <property type="entry name" value="CASEIN KINASE-RELATED"/>
    <property type="match status" value="1"/>
</dbReference>
<feature type="compositionally biased region" description="Acidic residues" evidence="5">
    <location>
        <begin position="367"/>
        <end position="378"/>
    </location>
</feature>
<evidence type="ECO:0000313" key="8">
    <source>
        <dbReference type="Proteomes" id="UP000594454"/>
    </source>
</evidence>
<feature type="region of interest" description="Disordered" evidence="5">
    <location>
        <begin position="1"/>
        <end position="21"/>
    </location>
</feature>
<dbReference type="Pfam" id="PF00069">
    <property type="entry name" value="Pkinase"/>
    <property type="match status" value="1"/>
</dbReference>
<dbReference type="OrthoDB" id="2687620at2759"/>
<dbReference type="GO" id="GO:0004674">
    <property type="term" value="F:protein serine/threonine kinase activity"/>
    <property type="evidence" value="ECO:0007669"/>
    <property type="project" value="UniProtKB-EC"/>
</dbReference>
<dbReference type="PROSITE" id="PS00108">
    <property type="entry name" value="PROTEIN_KINASE_ST"/>
    <property type="match status" value="1"/>
</dbReference>
<dbReference type="InterPro" id="IPR011009">
    <property type="entry name" value="Kinase-like_dom_sf"/>
</dbReference>
<evidence type="ECO:0000256" key="3">
    <source>
        <dbReference type="ARBA" id="ARBA00022840"/>
    </source>
</evidence>
<protein>
    <recommendedName>
        <fullName evidence="1">non-specific serine/threonine protein kinase</fullName>
        <ecNumber evidence="1">2.7.11.1</ecNumber>
    </recommendedName>
</protein>
<name>A0A7R8V0E6_HERIL</name>
<sequence>MPRVAKAAKGGAASGAGKGAGAAAKKKNGYVKSEKIPLGEILTDLSGQGWKIGPSIGSGGFGDIYCACKAGSSGKKDYDCVIKIEPHGNGPLFVEMHFYMRNARQEDIKSFCAKHKLKMLGMPHIIGSGSHTINGEKHRFLVIPRYGKDIWSFFLSNGKRLPQHTIYRIAIQMLDVYEYIHSNTYVHADLKGANILLDYTGKHSDQVYLVDFGLACHYTTSDYKPDPRKMHNGTIEYTSRDAHNGVPTRRGDFEILGYNLIHWSGVELPWETQKLLANPQKVQKAKEEFMKDVGGSLSKLFDKNPPSPVKQFMDYVQSMDYKQTPDYEKCRKIFQAGLKSLNKTNSGPLEVTLGKSPPKQQKRPIVEEESENESESEPETSRKPSPVKLRSSATPSKRTRPADAKSPISPSRRRFKANVSPQRMASPAKSITSRLRQHITPTLNISTRSGTSSPADRKPGKTIVNDNVTPNPRSNKTYEFNFELDVSLDANVVVNVKRKKKAPSSKASEPVTSTRGESKENVKRNQKEDSDSEVPPSPVDSPLPRVSVRRLQTSAESPARSPRVTYRRVK</sequence>
<dbReference type="PROSITE" id="PS50011">
    <property type="entry name" value="PROTEIN_KINASE_DOM"/>
    <property type="match status" value="1"/>
</dbReference>
<keyword evidence="8" id="KW-1185">Reference proteome</keyword>
<dbReference type="PROSITE" id="PS00107">
    <property type="entry name" value="PROTEIN_KINASE_ATP"/>
    <property type="match status" value="1"/>
</dbReference>
<evidence type="ECO:0000259" key="6">
    <source>
        <dbReference type="PROSITE" id="PS50011"/>
    </source>
</evidence>
<dbReference type="EMBL" id="LR899013">
    <property type="protein sequence ID" value="CAD7090428.1"/>
    <property type="molecule type" value="Genomic_DNA"/>
</dbReference>
<keyword evidence="2 4" id="KW-0547">Nucleotide-binding</keyword>
<dbReference type="OMA" id="MHSTGYV"/>
<feature type="binding site" evidence="4">
    <location>
        <position position="83"/>
    </location>
    <ligand>
        <name>ATP</name>
        <dbReference type="ChEBI" id="CHEBI:30616"/>
    </ligand>
</feature>
<feature type="compositionally biased region" description="Polar residues" evidence="5">
    <location>
        <begin position="464"/>
        <end position="476"/>
    </location>
</feature>
<dbReference type="InterPro" id="IPR050235">
    <property type="entry name" value="CK1_Ser-Thr_kinase"/>
</dbReference>
<dbReference type="InterPro" id="IPR000719">
    <property type="entry name" value="Prot_kinase_dom"/>
</dbReference>
<dbReference type="GO" id="GO:0005524">
    <property type="term" value="F:ATP binding"/>
    <property type="evidence" value="ECO:0007669"/>
    <property type="project" value="UniProtKB-UniRule"/>
</dbReference>
<dbReference type="FunCoup" id="A0A7R8V0E6">
    <property type="interactions" value="1333"/>
</dbReference>
<feature type="compositionally biased region" description="Low complexity" evidence="5">
    <location>
        <begin position="1"/>
        <end position="11"/>
    </location>
</feature>
<dbReference type="SMART" id="SM00220">
    <property type="entry name" value="S_TKc"/>
    <property type="match status" value="1"/>
</dbReference>
<dbReference type="CDD" id="cd14015">
    <property type="entry name" value="STKc_VRK"/>
    <property type="match status" value="1"/>
</dbReference>
<evidence type="ECO:0000256" key="1">
    <source>
        <dbReference type="ARBA" id="ARBA00012513"/>
    </source>
</evidence>
<evidence type="ECO:0000256" key="2">
    <source>
        <dbReference type="ARBA" id="ARBA00022741"/>
    </source>
</evidence>
<evidence type="ECO:0000256" key="5">
    <source>
        <dbReference type="SAM" id="MobiDB-lite"/>
    </source>
</evidence>
<proteinExistence type="predicted"/>
<dbReference type="EC" id="2.7.11.1" evidence="1"/>
<reference evidence="7 8" key="1">
    <citation type="submission" date="2020-11" db="EMBL/GenBank/DDBJ databases">
        <authorList>
            <person name="Wallbank WR R."/>
            <person name="Pardo Diaz C."/>
            <person name="Kozak K."/>
            <person name="Martin S."/>
            <person name="Jiggins C."/>
            <person name="Moest M."/>
            <person name="Warren A I."/>
            <person name="Generalovic N T."/>
            <person name="Byers J.R.P. K."/>
            <person name="Montejo-Kovacevich G."/>
            <person name="Yen C E."/>
        </authorList>
    </citation>
    <scope>NUCLEOTIDE SEQUENCE [LARGE SCALE GENOMIC DNA]</scope>
</reference>
<dbReference type="InParanoid" id="A0A7R8V0E6"/>
<feature type="region of interest" description="Disordered" evidence="5">
    <location>
        <begin position="344"/>
        <end position="476"/>
    </location>
</feature>
<dbReference type="InterPro" id="IPR008271">
    <property type="entry name" value="Ser/Thr_kinase_AS"/>
</dbReference>
<dbReference type="InterPro" id="IPR017441">
    <property type="entry name" value="Protein_kinase_ATP_BS"/>
</dbReference>
<dbReference type="SUPFAM" id="SSF56112">
    <property type="entry name" value="Protein kinase-like (PK-like)"/>
    <property type="match status" value="1"/>
</dbReference>
<evidence type="ECO:0000256" key="4">
    <source>
        <dbReference type="PROSITE-ProRule" id="PRU10141"/>
    </source>
</evidence>
<organism evidence="7 8">
    <name type="scientific">Hermetia illucens</name>
    <name type="common">Black soldier fly</name>
    <dbReference type="NCBI Taxonomy" id="343691"/>
    <lineage>
        <taxon>Eukaryota</taxon>
        <taxon>Metazoa</taxon>
        <taxon>Ecdysozoa</taxon>
        <taxon>Arthropoda</taxon>
        <taxon>Hexapoda</taxon>
        <taxon>Insecta</taxon>
        <taxon>Pterygota</taxon>
        <taxon>Neoptera</taxon>
        <taxon>Endopterygota</taxon>
        <taxon>Diptera</taxon>
        <taxon>Brachycera</taxon>
        <taxon>Stratiomyomorpha</taxon>
        <taxon>Stratiomyidae</taxon>
        <taxon>Hermetiinae</taxon>
        <taxon>Hermetia</taxon>
    </lineage>
</organism>
<evidence type="ECO:0000313" key="7">
    <source>
        <dbReference type="EMBL" id="CAD7090428.1"/>
    </source>
</evidence>
<feature type="compositionally biased region" description="Basic and acidic residues" evidence="5">
    <location>
        <begin position="516"/>
        <end position="529"/>
    </location>
</feature>
<accession>A0A7R8V0E6</accession>
<feature type="region of interest" description="Disordered" evidence="5">
    <location>
        <begin position="495"/>
        <end position="570"/>
    </location>
</feature>
<dbReference type="Gene3D" id="1.10.510.10">
    <property type="entry name" value="Transferase(Phosphotransferase) domain 1"/>
    <property type="match status" value="1"/>
</dbReference>
<dbReference type="Proteomes" id="UP000594454">
    <property type="component" value="Chromosome 5"/>
</dbReference>
<gene>
    <name evidence="7" type="ORF">HERILL_LOCUS12909</name>
</gene>
<dbReference type="AlphaFoldDB" id="A0A7R8V0E6"/>